<dbReference type="HOGENOM" id="CLU_2789994_0_0_9"/>
<reference evidence="1 2" key="1">
    <citation type="submission" date="2014-04" db="EMBL/GenBank/DDBJ databases">
        <authorList>
            <person name="Bishop-Lilly K.A."/>
            <person name="Broomall S.M."/>
            <person name="Chain P.S."/>
            <person name="Chertkov O."/>
            <person name="Coyne S.R."/>
            <person name="Daligault H.E."/>
            <person name="Davenport K.W."/>
            <person name="Erkkila T."/>
            <person name="Frey K.G."/>
            <person name="Gibbons H.S."/>
            <person name="Gu W."/>
            <person name="Jaissle J."/>
            <person name="Johnson S.L."/>
            <person name="Koroleva G.I."/>
            <person name="Ladner J.T."/>
            <person name="Lo C.-C."/>
            <person name="Minogue T.D."/>
            <person name="Munk C."/>
            <person name="Palacios G.F."/>
            <person name="Redden C.L."/>
            <person name="Rosenzweig C.N."/>
            <person name="Scholz M.B."/>
            <person name="Teshima H."/>
            <person name="Xu Y."/>
        </authorList>
    </citation>
    <scope>NUCLEOTIDE SEQUENCE [LARGE SCALE GENOMIC DNA]</scope>
    <source>
        <strain evidence="1 2">8244</strain>
    </source>
</reference>
<proteinExistence type="predicted"/>
<dbReference type="Proteomes" id="UP000029278">
    <property type="component" value="Unassembled WGS sequence"/>
</dbReference>
<gene>
    <name evidence="1" type="ORF">DJ90_4866</name>
</gene>
<dbReference type="AlphaFoldDB" id="A0A090Y5M3"/>
<protein>
    <submittedName>
        <fullName evidence="1">Uncharacterized protein</fullName>
    </submittedName>
</protein>
<comment type="caution">
    <text evidence="1">The sequence shown here is derived from an EMBL/GenBank/DDBJ whole genome shotgun (WGS) entry which is preliminary data.</text>
</comment>
<keyword evidence="2" id="KW-1185">Reference proteome</keyword>
<name>A0A090Y5M3_PAEMA</name>
<evidence type="ECO:0000313" key="1">
    <source>
        <dbReference type="EMBL" id="KFM93496.1"/>
    </source>
</evidence>
<dbReference type="EMBL" id="JMQA01000052">
    <property type="protein sequence ID" value="KFM93496.1"/>
    <property type="molecule type" value="Genomic_DNA"/>
</dbReference>
<accession>A0A090Y5M3</accession>
<organism evidence="1 2">
    <name type="scientific">Paenibacillus macerans</name>
    <name type="common">Bacillus macerans</name>
    <dbReference type="NCBI Taxonomy" id="44252"/>
    <lineage>
        <taxon>Bacteria</taxon>
        <taxon>Bacillati</taxon>
        <taxon>Bacillota</taxon>
        <taxon>Bacilli</taxon>
        <taxon>Bacillales</taxon>
        <taxon>Paenibacillaceae</taxon>
        <taxon>Paenibacillus</taxon>
    </lineage>
</organism>
<sequence length="68" mass="7787">MVFISMGKIRSRLALAYYALNHLSKIICPEYAAYYFCFKQGTPCTRPFKNTDGSTELQMALPLLIYGR</sequence>
<evidence type="ECO:0000313" key="2">
    <source>
        <dbReference type="Proteomes" id="UP000029278"/>
    </source>
</evidence>